<name>G2QDF2_THET4</name>
<dbReference type="InterPro" id="IPR020841">
    <property type="entry name" value="PKS_Beta-ketoAc_synthase_dom"/>
</dbReference>
<dbReference type="Pfam" id="PF21089">
    <property type="entry name" value="PKS_DH_N"/>
    <property type="match status" value="1"/>
</dbReference>
<dbReference type="InterPro" id="IPR049552">
    <property type="entry name" value="PKS_DH_N"/>
</dbReference>
<dbReference type="SMART" id="SM00827">
    <property type="entry name" value="PKS_AT"/>
    <property type="match status" value="1"/>
</dbReference>
<reference evidence="12 13" key="1">
    <citation type="journal article" date="2011" name="Nat. Biotechnol.">
        <title>Comparative genomic analysis of the thermophilic biomass-degrading fungi Myceliophthora thermophila and Thielavia terrestris.</title>
        <authorList>
            <person name="Berka R.M."/>
            <person name="Grigoriev I.V."/>
            <person name="Otillar R."/>
            <person name="Salamov A."/>
            <person name="Grimwood J."/>
            <person name="Reid I."/>
            <person name="Ishmael N."/>
            <person name="John T."/>
            <person name="Darmond C."/>
            <person name="Moisan M.-C."/>
            <person name="Henrissat B."/>
            <person name="Coutinho P.M."/>
            <person name="Lombard V."/>
            <person name="Natvig D.O."/>
            <person name="Lindquist E."/>
            <person name="Schmutz J."/>
            <person name="Lucas S."/>
            <person name="Harris P."/>
            <person name="Powlowski J."/>
            <person name="Bellemare A."/>
            <person name="Taylor D."/>
            <person name="Butler G."/>
            <person name="de Vries R.P."/>
            <person name="Allijn I.E."/>
            <person name="van den Brink J."/>
            <person name="Ushinsky S."/>
            <person name="Storms R."/>
            <person name="Powell A.J."/>
            <person name="Paulsen I.T."/>
            <person name="Elbourne L.D.H."/>
            <person name="Baker S.E."/>
            <person name="Magnuson J."/>
            <person name="LaBoissiere S."/>
            <person name="Clutterbuck A.J."/>
            <person name="Martinez D."/>
            <person name="Wogulis M."/>
            <person name="de Leon A.L."/>
            <person name="Rey M.W."/>
            <person name="Tsang A."/>
        </authorList>
    </citation>
    <scope>NUCLEOTIDE SEQUENCE [LARGE SCALE GENOMIC DNA]</scope>
    <source>
        <strain evidence="13">ATCC 42464 / BCRC 31852 / DSM 1799</strain>
    </source>
</reference>
<dbReference type="InterPro" id="IPR049551">
    <property type="entry name" value="PKS_DH_C"/>
</dbReference>
<evidence type="ECO:0000256" key="4">
    <source>
        <dbReference type="ARBA" id="ARBA00022679"/>
    </source>
</evidence>
<dbReference type="Pfam" id="PF08659">
    <property type="entry name" value="KR"/>
    <property type="match status" value="1"/>
</dbReference>
<dbReference type="InterPro" id="IPR020807">
    <property type="entry name" value="PKS_DH"/>
</dbReference>
<dbReference type="PANTHER" id="PTHR43775">
    <property type="entry name" value="FATTY ACID SYNTHASE"/>
    <property type="match status" value="1"/>
</dbReference>
<dbReference type="Gene3D" id="3.40.366.10">
    <property type="entry name" value="Malonyl-Coenzyme A Acyl Carrier Protein, domain 2"/>
    <property type="match status" value="1"/>
</dbReference>
<dbReference type="EMBL" id="CP003004">
    <property type="protein sequence ID" value="AEO58317.1"/>
    <property type="molecule type" value="Genomic_DNA"/>
</dbReference>
<dbReference type="eggNOG" id="KOG1202">
    <property type="taxonomic scope" value="Eukaryota"/>
</dbReference>
<feature type="domain" description="PKS/mFAS DH" evidence="11">
    <location>
        <begin position="923"/>
        <end position="1235"/>
    </location>
</feature>
<dbReference type="Gene3D" id="3.40.47.10">
    <property type="match status" value="1"/>
</dbReference>
<dbReference type="GO" id="GO:0016491">
    <property type="term" value="F:oxidoreductase activity"/>
    <property type="evidence" value="ECO:0007669"/>
    <property type="project" value="UniProtKB-KW"/>
</dbReference>
<dbReference type="InterPro" id="IPR016035">
    <property type="entry name" value="Acyl_Trfase/lysoPLipase"/>
</dbReference>
<dbReference type="VEuPathDB" id="FungiDB:MYCTH_49393"/>
<dbReference type="Pfam" id="PF00109">
    <property type="entry name" value="ketoacyl-synt"/>
    <property type="match status" value="1"/>
</dbReference>
<evidence type="ECO:0000256" key="8">
    <source>
        <dbReference type="SAM" id="MobiDB-lite"/>
    </source>
</evidence>
<dbReference type="PROSITE" id="PS00012">
    <property type="entry name" value="PHOSPHOPANTETHEINE"/>
    <property type="match status" value="1"/>
</dbReference>
<dbReference type="Gene3D" id="3.40.50.150">
    <property type="entry name" value="Vaccinia Virus protein VP39"/>
    <property type="match status" value="1"/>
</dbReference>
<dbReference type="SUPFAM" id="SSF52151">
    <property type="entry name" value="FabD/lysophospholipase-like"/>
    <property type="match status" value="1"/>
</dbReference>
<evidence type="ECO:0000259" key="9">
    <source>
        <dbReference type="PROSITE" id="PS50075"/>
    </source>
</evidence>
<dbReference type="InterPro" id="IPR013217">
    <property type="entry name" value="Methyltransf_12"/>
</dbReference>
<dbReference type="CDD" id="cd00833">
    <property type="entry name" value="PKS"/>
    <property type="match status" value="1"/>
</dbReference>
<feature type="compositionally biased region" description="Polar residues" evidence="8">
    <location>
        <begin position="2465"/>
        <end position="2491"/>
    </location>
</feature>
<dbReference type="Proteomes" id="UP000007322">
    <property type="component" value="Chromosome 3"/>
</dbReference>
<dbReference type="PANTHER" id="PTHR43775:SF20">
    <property type="entry name" value="HYBRID PKS-NRPS SYNTHETASE APDA"/>
    <property type="match status" value="1"/>
</dbReference>
<dbReference type="CDD" id="cd02440">
    <property type="entry name" value="AdoMet_MTases"/>
    <property type="match status" value="1"/>
</dbReference>
<keyword evidence="6" id="KW-0511">Multifunctional enzyme</keyword>
<dbReference type="STRING" id="573729.G2QDF2"/>
<dbReference type="RefSeq" id="XP_003663562.1">
    <property type="nucleotide sequence ID" value="XM_003663514.1"/>
</dbReference>
<feature type="active site" description="Proton donor; for dehydratase activity" evidence="7">
    <location>
        <position position="1136"/>
    </location>
</feature>
<dbReference type="InterPro" id="IPR006162">
    <property type="entry name" value="Ppantetheine_attach_site"/>
</dbReference>
<dbReference type="InterPro" id="IPR016036">
    <property type="entry name" value="Malonyl_transacylase_ACP-bd"/>
</dbReference>
<feature type="domain" description="Carrier" evidence="9">
    <location>
        <begin position="2362"/>
        <end position="2442"/>
    </location>
</feature>
<dbReference type="Pfam" id="PF08242">
    <property type="entry name" value="Methyltransf_12"/>
    <property type="match status" value="1"/>
</dbReference>
<dbReference type="OrthoDB" id="329835at2759"/>
<proteinExistence type="predicted"/>
<dbReference type="InParanoid" id="G2QDF2"/>
<feature type="region of interest" description="N-terminal hotdog fold" evidence="7">
    <location>
        <begin position="923"/>
        <end position="1061"/>
    </location>
</feature>
<dbReference type="InterPro" id="IPR042104">
    <property type="entry name" value="PKS_dehydratase_sf"/>
</dbReference>
<keyword evidence="13" id="KW-1185">Reference proteome</keyword>
<dbReference type="SUPFAM" id="SSF51735">
    <property type="entry name" value="NAD(P)-binding Rossmann-fold domains"/>
    <property type="match status" value="2"/>
</dbReference>
<dbReference type="InterPro" id="IPR013968">
    <property type="entry name" value="PKS_KR"/>
</dbReference>
<dbReference type="InterPro" id="IPR001227">
    <property type="entry name" value="Ac_transferase_dom_sf"/>
</dbReference>
<evidence type="ECO:0000313" key="12">
    <source>
        <dbReference type="EMBL" id="AEO58317.1"/>
    </source>
</evidence>
<dbReference type="GO" id="GO:0008168">
    <property type="term" value="F:methyltransferase activity"/>
    <property type="evidence" value="ECO:0007669"/>
    <property type="project" value="UniProtKB-KW"/>
</dbReference>
<keyword evidence="2" id="KW-0597">Phosphoprotein</keyword>
<dbReference type="Pfam" id="PF16197">
    <property type="entry name" value="KAsynt_C_assoc"/>
    <property type="match status" value="1"/>
</dbReference>
<dbReference type="InterPro" id="IPR014030">
    <property type="entry name" value="Ketoacyl_synth_N"/>
</dbReference>
<dbReference type="Pfam" id="PF02801">
    <property type="entry name" value="Ketoacyl-synt_C"/>
    <property type="match status" value="1"/>
</dbReference>
<dbReference type="InterPro" id="IPR029063">
    <property type="entry name" value="SAM-dependent_MTases_sf"/>
</dbReference>
<dbReference type="Gene3D" id="3.30.70.3290">
    <property type="match status" value="1"/>
</dbReference>
<dbReference type="GO" id="GO:0004312">
    <property type="term" value="F:fatty acid synthase activity"/>
    <property type="evidence" value="ECO:0007669"/>
    <property type="project" value="TreeGrafter"/>
</dbReference>
<dbReference type="SUPFAM" id="SSF53335">
    <property type="entry name" value="S-adenosyl-L-methionine-dependent methyltransferases"/>
    <property type="match status" value="1"/>
</dbReference>
<accession>G2QDF2</accession>
<keyword evidence="1" id="KW-0596">Phosphopantetheine</keyword>
<dbReference type="InterPro" id="IPR050091">
    <property type="entry name" value="PKS_NRPS_Biosynth_Enz"/>
</dbReference>
<evidence type="ECO:0000256" key="2">
    <source>
        <dbReference type="ARBA" id="ARBA00022553"/>
    </source>
</evidence>
<feature type="region of interest" description="C-terminal hotdog fold" evidence="7">
    <location>
        <begin position="1077"/>
        <end position="1235"/>
    </location>
</feature>
<dbReference type="InterPro" id="IPR013120">
    <property type="entry name" value="FAR_NAD-bd"/>
</dbReference>
<evidence type="ECO:0000256" key="6">
    <source>
        <dbReference type="ARBA" id="ARBA00023268"/>
    </source>
</evidence>
<evidence type="ECO:0000256" key="1">
    <source>
        <dbReference type="ARBA" id="ARBA00022450"/>
    </source>
</evidence>
<dbReference type="PROSITE" id="PS50075">
    <property type="entry name" value="CARRIER"/>
    <property type="match status" value="1"/>
</dbReference>
<dbReference type="InterPro" id="IPR014031">
    <property type="entry name" value="Ketoacyl_synth_C"/>
</dbReference>
<dbReference type="InterPro" id="IPR049900">
    <property type="entry name" value="PKS_mFAS_DH"/>
</dbReference>
<keyword evidence="5" id="KW-0560">Oxidoreductase</keyword>
<evidence type="ECO:0000256" key="5">
    <source>
        <dbReference type="ARBA" id="ARBA00023002"/>
    </source>
</evidence>
<dbReference type="GO" id="GO:0006633">
    <property type="term" value="P:fatty acid biosynthetic process"/>
    <property type="evidence" value="ECO:0007669"/>
    <property type="project" value="TreeGrafter"/>
</dbReference>
<dbReference type="GeneID" id="11509596"/>
<dbReference type="InterPro" id="IPR014043">
    <property type="entry name" value="Acyl_transferase_dom"/>
</dbReference>
<sequence length="2851" mass="310427">MPSKVASQEPIAIVGSACRFAGDASSPSKLWDLLREPRDVRSEIPESRFSANGFYHPDGAHHGRSNVRHSYLLNDDPTAFDAEFFGINPIEARAMDPQQRILLETVYEAVESAGMTLDSLKGSDTAVYAGVMIGDYEAMLLRDLDAAPTYFAVGTSRAILSNRISYFFDWHGAAVTIDTACSSSLVAVHSAIQTLRAGDSRMAVACGANVILGPETYIIESKLKMLSPDGRGRMWDKDANGYARGDGVAAILLKTLSAAIADGDHIECIIRETGLNQDGTTTGLTMPSATAQRALIESTYARAGLDINAPADRPQYFEAHGTGTPAGGNRLYVGSIKTVLGHTEGTAGIAALLKAKLAIQHGQIPPNLLFDNLSPSVKPFYKNLEILRAAKPWPAVQTRRASVNSFGFGGTNAHAILESYDDRGGVEPGRNDRALFSPFVFSAASEHSLRATLSAYAAHLGEHPDVDAHDLAYTLRDRRTVFSHRISFPATSVDALKVNILARLESQDSNISTRTLRRRGDESPKLLGVFTGQGAQYPRMAAELIRESPFAAKIIRDLEVSLGELPVPDRPSWSLEAEILAAPSVSRMGESAISQPLNTAVQIMLVDLLRAAGIHFDAVVGHSGGEVGAAYAAGFLTARDALCVAYYRGLNCKHAGSPNGSHIAGAMLAVGTSPADAEEICSDPDFAGRISVAAVNSSSSVTISGDEDAIAELEAIMGEEKKFHRRLRVDNAYHSLHMVPAADPYLQGMRRAGIKARKLSLPRPCTWYSSVFDGKPMEYSPELSDEYWVQNMVKPVLFSRALEAALSSGISFDVAIEVGPHPALKSPSGQTIQEVLQKPLPYQGSLSRGVHAIEALSNALGFLWSHLDKGSVDLSSFEAALSGEKQHFRVLKDLPSYQWNHETKYWGESRRSRQMRLRQPAFHPLLGDPTPDSSAHALRWKNVLKPSEMQWLEGHTVQGQVVFPAAGYVATALEAARVLAAGKNIRLIELADLTIHQAVAFSGNNDTGIEVLAELTNITRDRKHPEHIEARFSYSAALGGDAASDLTLAVDADLRLSLCEDASPNLLPERQPKPPHMIPVEEPRLYGFMESLEYNFSGPFRSLVTLERKLGRAACVAKRASTPDCVGLLIHPVDLDAAFQSIMVSYSYPGDEQLRNLHLPTTISKIRVNPSALARPEGVSEVDFMEVDSTCNPEDRSSPGSGFSGNVNIYLHGSNHAAVQVDHVLFKPVGAGASDDHNIFCKMDLVPANPDGYTAADGIPVTQYEKDMMWILSRIVNFYLRQFDRDVPQDSPARSESPLCHYLNYARYITDLLDRDENKFAKEEWKNDMLQDILDEIKAKGVGNNSDVRIMLLVGEVMPRVFKGETTMLEHFRESGLLDEYYAHGFGTMQSAQWLGSVVKQISDRHPHLNLLEIGAGTGGATKHILNAIGRSFDSYTFTDISSSFFENAAEALSPWVDRIVFKTCDAERDPVEQGFTQGAYDVVVAYMVLHATARLEESVRNLRKLLRPGGYLLIGEGSSDGMMQVGAGFIFGTLPGWWRGIDEGRTLSPLVNAAQWDDILKRNGFSGIDTMSPPKLFDTFGITLFVSQAVDTRIELARNPLSSPISPPVKDVVLVGGQTPAVAKLARGIESILSGLGSQVHAYPTLEEVDANKVATPDAKIISLADLDHPVFQDITPERWYSFRRFFEGQKSVLWLTKGRLRDEPYHNMSVGFGRSAVHEEDDLHLQYLDIADVNQVDAKTIVEAFVRFNSKQLRSRDILYTVEPEMIIDEQGRELVPRLTMIPAANNRLNSTRRLIGHEVDLRQAEVEFVQDSGNCFVRQLSRYDERFKITKPNTIELRTTQSILSAIKTPIGHRFLAVGADSNGARYLALVSSPVSVLRVPVEHTVPLNASSPSETTILKVTATHLIAAAILKPLYPGQTIVVHNAPEDVARAIEAQAAQKQIQVIFAVDGSDEEAHKLPNSWVRLPEYAGKAEVSRVLPVDVALFVGFSVDASDNEQTILSVLPPFSRRETADTIYSSQATQHGAAAVETTTVPLEAVAGNERPSDPSTVVDWTTATVLPARVTRFDIIPLFKSDKTYWLCGLSGALGISLCDWMIDRGVKYLVLTSRNPKVDQGWIDNHAANGVTVRTLSCDVTDEAALRAVHKTIVDTLPPIVGVLNGAMVLRDGMVRNMVFEQVTDVIRPKVLGSLHLDRIFHDVDLDFFVLLSSINCVIGNVGQANYAAANMGMCGVAAARRRRGLVSSVANVGAIIGVGYITQSARQLDLTVANTHLTHLSEEDFHQIFAEVMEAGYLDSPDGPEISTGLLEISPDTPNMPKWYTDPKFARLVVNKTTDGGKGKEKTNTASVLDSLKACRSEGEVFQVVKSAFAAQLRRILQISTGDDDMMNMRSIDLGLDSLISVDIRSWFLKNLQVSIPVLKIMANDAQMSSLVEAAVEGVPAELIPEVRQGAVADGKADDSSSETNTADTPASTSNGQVPDTAATSPGSATPPKRISGIDWEAEACPPELTLPSADTKAPSKVPRVVILTGSTGLLGHHLLERLAAEPSIEKIICVAVRQLADRLAKGELPPPSDRVVYYEGDLGAPRLGLAEEEEKAIFDEADAVIHNGSDTSHLKFYSAVRDTNVGSTREIVQRCVRRMIPLHYISSAGVALFAGLDAFPEIPATKTGALPPPDGAHGYMCGKWVCERMLEQVHEATGLPIWIQRPSTIIREGADATNDRAGMDWVNALLHYAHAITAVPRVDHNKGSFDLVYVRSVCDDVVGGLLRGGESKDIKYVNNVGDIVIPMHSMAEIARHKGCEKPYEVLPMDEWMRRAIAAGLHPAVAALIETFDEPGSASYPALLKKRG</sequence>
<evidence type="ECO:0000259" key="10">
    <source>
        <dbReference type="PROSITE" id="PS52004"/>
    </source>
</evidence>
<dbReference type="InterPro" id="IPR032821">
    <property type="entry name" value="PKS_assoc"/>
</dbReference>
<dbReference type="SUPFAM" id="SSF55048">
    <property type="entry name" value="Probable ACP-binding domain of malonyl-CoA ACP transacylase"/>
    <property type="match status" value="1"/>
</dbReference>
<evidence type="ECO:0000256" key="7">
    <source>
        <dbReference type="PROSITE-ProRule" id="PRU01363"/>
    </source>
</evidence>
<dbReference type="Gene3D" id="3.40.50.720">
    <property type="entry name" value="NAD(P)-binding Rossmann-like Domain"/>
    <property type="match status" value="2"/>
</dbReference>
<dbReference type="HOGENOM" id="CLU_000022_31_0_1"/>
<dbReference type="GO" id="GO:0032259">
    <property type="term" value="P:methylation"/>
    <property type="evidence" value="ECO:0007669"/>
    <property type="project" value="UniProtKB-KW"/>
</dbReference>
<dbReference type="OMA" id="SWFLKNF"/>
<feature type="active site" description="Proton acceptor; for dehydratase activity" evidence="7">
    <location>
        <position position="955"/>
    </location>
</feature>
<dbReference type="InterPro" id="IPR016039">
    <property type="entry name" value="Thiolase-like"/>
</dbReference>
<dbReference type="PROSITE" id="PS52019">
    <property type="entry name" value="PKS_MFAS_DH"/>
    <property type="match status" value="1"/>
</dbReference>
<protein>
    <submittedName>
        <fullName evidence="12">Polyketide synthase</fullName>
    </submittedName>
</protein>
<dbReference type="GO" id="GO:0044550">
    <property type="term" value="P:secondary metabolite biosynthetic process"/>
    <property type="evidence" value="ECO:0007669"/>
    <property type="project" value="UniProtKB-ARBA"/>
</dbReference>
<evidence type="ECO:0000256" key="3">
    <source>
        <dbReference type="ARBA" id="ARBA00022603"/>
    </source>
</evidence>
<dbReference type="Pfam" id="PF14765">
    <property type="entry name" value="PS-DH"/>
    <property type="match status" value="1"/>
</dbReference>
<organism evidence="12 13">
    <name type="scientific">Thermothelomyces thermophilus (strain ATCC 42464 / BCRC 31852 / DSM 1799)</name>
    <name type="common">Sporotrichum thermophile</name>
    <dbReference type="NCBI Taxonomy" id="573729"/>
    <lineage>
        <taxon>Eukaryota</taxon>
        <taxon>Fungi</taxon>
        <taxon>Dikarya</taxon>
        <taxon>Ascomycota</taxon>
        <taxon>Pezizomycotina</taxon>
        <taxon>Sordariomycetes</taxon>
        <taxon>Sordariomycetidae</taxon>
        <taxon>Sordariales</taxon>
        <taxon>Chaetomiaceae</taxon>
        <taxon>Thermothelomyces</taxon>
    </lineage>
</organism>
<evidence type="ECO:0000259" key="11">
    <source>
        <dbReference type="PROSITE" id="PS52019"/>
    </source>
</evidence>
<evidence type="ECO:0000313" key="13">
    <source>
        <dbReference type="Proteomes" id="UP000007322"/>
    </source>
</evidence>
<gene>
    <name evidence="12" type="ORF">MYCTH_49393</name>
</gene>
<dbReference type="Pfam" id="PF00698">
    <property type="entry name" value="Acyl_transf_1"/>
    <property type="match status" value="1"/>
</dbReference>
<dbReference type="Pfam" id="PF07993">
    <property type="entry name" value="NAD_binding_4"/>
    <property type="match status" value="1"/>
</dbReference>
<dbReference type="SMART" id="SM00822">
    <property type="entry name" value="PKS_KR"/>
    <property type="match status" value="1"/>
</dbReference>
<dbReference type="PROSITE" id="PS52004">
    <property type="entry name" value="KS3_2"/>
    <property type="match status" value="1"/>
</dbReference>
<keyword evidence="3" id="KW-0489">Methyltransferase</keyword>
<dbReference type="InterPro" id="IPR057326">
    <property type="entry name" value="KR_dom"/>
</dbReference>
<dbReference type="SMART" id="SM00826">
    <property type="entry name" value="PKS_DH"/>
    <property type="match status" value="1"/>
</dbReference>
<dbReference type="Gene3D" id="3.10.129.110">
    <property type="entry name" value="Polyketide synthase dehydratase"/>
    <property type="match status" value="1"/>
</dbReference>
<dbReference type="SUPFAM" id="SSF53901">
    <property type="entry name" value="Thiolase-like"/>
    <property type="match status" value="1"/>
</dbReference>
<feature type="domain" description="Ketosynthase family 3 (KS3)" evidence="10">
    <location>
        <begin position="8"/>
        <end position="419"/>
    </location>
</feature>
<dbReference type="InterPro" id="IPR009081">
    <property type="entry name" value="PP-bd_ACP"/>
</dbReference>
<dbReference type="InterPro" id="IPR036291">
    <property type="entry name" value="NAD(P)-bd_dom_sf"/>
</dbReference>
<feature type="region of interest" description="Disordered" evidence="8">
    <location>
        <begin position="2454"/>
        <end position="2498"/>
    </location>
</feature>
<dbReference type="SMART" id="SM00825">
    <property type="entry name" value="PKS_KS"/>
    <property type="match status" value="1"/>
</dbReference>
<dbReference type="KEGG" id="mtm:MYCTH_49393"/>
<keyword evidence="4" id="KW-0808">Transferase</keyword>